<keyword evidence="3" id="KW-1185">Reference proteome</keyword>
<accession>A0AAW6TDW1</accession>
<organism evidence="2 3">
    <name type="scientific">Ruicaihuangia caeni</name>
    <dbReference type="NCBI Taxonomy" id="3042517"/>
    <lineage>
        <taxon>Bacteria</taxon>
        <taxon>Bacillati</taxon>
        <taxon>Actinomycetota</taxon>
        <taxon>Actinomycetes</taxon>
        <taxon>Micrococcales</taxon>
        <taxon>Microbacteriaceae</taxon>
        <taxon>Ruicaihuangia</taxon>
    </lineage>
</organism>
<feature type="transmembrane region" description="Helical" evidence="1">
    <location>
        <begin position="45"/>
        <end position="67"/>
    </location>
</feature>
<keyword evidence="1" id="KW-1133">Transmembrane helix</keyword>
<dbReference type="EMBL" id="JASATX010000006">
    <property type="protein sequence ID" value="MDI2099600.1"/>
    <property type="molecule type" value="Genomic_DNA"/>
</dbReference>
<evidence type="ECO:0000313" key="2">
    <source>
        <dbReference type="EMBL" id="MDI2099600.1"/>
    </source>
</evidence>
<dbReference type="Proteomes" id="UP001321506">
    <property type="component" value="Unassembled WGS sequence"/>
</dbReference>
<dbReference type="RefSeq" id="WP_281489394.1">
    <property type="nucleotide sequence ID" value="NZ_JASATX010000006.1"/>
</dbReference>
<feature type="transmembrane region" description="Helical" evidence="1">
    <location>
        <begin position="87"/>
        <end position="108"/>
    </location>
</feature>
<evidence type="ECO:0000313" key="3">
    <source>
        <dbReference type="Proteomes" id="UP001321506"/>
    </source>
</evidence>
<comment type="caution">
    <text evidence="2">The sequence shown here is derived from an EMBL/GenBank/DDBJ whole genome shotgun (WGS) entry which is preliminary data.</text>
</comment>
<dbReference type="InterPro" id="IPR021354">
    <property type="entry name" value="DUF2975"/>
</dbReference>
<feature type="transmembrane region" description="Helical" evidence="1">
    <location>
        <begin position="120"/>
        <end position="141"/>
    </location>
</feature>
<dbReference type="AlphaFoldDB" id="A0AAW6TDW1"/>
<proteinExistence type="predicted"/>
<sequence>MTNLAIVLAKVFIAVLFVIAVAAQVVVVPIAAAEAAEAGDGIEWMHMPFLVLGILFVACAEVVLWCIWRLLSMVRRDAIFSARAFKFVDAIIVALLLAGALIATVLLVRRFTGNAGPPGLFLLAFGAGIACAALALVVFVLRGLLLKAADQAQYLIEVV</sequence>
<protein>
    <submittedName>
        <fullName evidence="2">DUF2975 domain-containing protein</fullName>
    </submittedName>
</protein>
<keyword evidence="1" id="KW-0812">Transmembrane</keyword>
<keyword evidence="1" id="KW-0472">Membrane</keyword>
<evidence type="ECO:0000256" key="1">
    <source>
        <dbReference type="SAM" id="Phobius"/>
    </source>
</evidence>
<reference evidence="2 3" key="1">
    <citation type="submission" date="2023-04" db="EMBL/GenBank/DDBJ databases">
        <title>Klugiella caeni sp. nov. isolated from the sludge of biochemical tank.</title>
        <authorList>
            <person name="Geng K."/>
        </authorList>
    </citation>
    <scope>NUCLEOTIDE SEQUENCE [LARGE SCALE GENOMIC DNA]</scope>
    <source>
        <strain evidence="2 3">YN-L-19</strain>
    </source>
</reference>
<gene>
    <name evidence="2" type="ORF">QF206_11560</name>
</gene>
<dbReference type="Pfam" id="PF11188">
    <property type="entry name" value="DUF2975"/>
    <property type="match status" value="1"/>
</dbReference>
<name>A0AAW6TDW1_9MICO</name>